<proteinExistence type="predicted"/>
<evidence type="ECO:0000313" key="1">
    <source>
        <dbReference type="EMBL" id="SMY01169.1"/>
    </source>
</evidence>
<name>A0A2H1KNG7_BREAU</name>
<reference evidence="1 2" key="1">
    <citation type="submission" date="2017-03" db="EMBL/GenBank/DDBJ databases">
        <authorList>
            <person name="Afonso C.L."/>
            <person name="Miller P.J."/>
            <person name="Scott M.A."/>
            <person name="Spackman E."/>
            <person name="Goraichik I."/>
            <person name="Dimitrov K.M."/>
            <person name="Suarez D.L."/>
            <person name="Swayne D.E."/>
        </authorList>
    </citation>
    <scope>NUCLEOTIDE SEQUENCE [LARGE SCALE GENOMIC DNA]</scope>
    <source>
        <strain evidence="2">6(3)</strain>
    </source>
</reference>
<gene>
    <name evidence="1" type="ORF">BAURA63_03512</name>
</gene>
<organism evidence="1 2">
    <name type="scientific">Brevibacterium aurantiacum</name>
    <dbReference type="NCBI Taxonomy" id="273384"/>
    <lineage>
        <taxon>Bacteria</taxon>
        <taxon>Bacillati</taxon>
        <taxon>Actinomycetota</taxon>
        <taxon>Actinomycetes</taxon>
        <taxon>Micrococcales</taxon>
        <taxon>Brevibacteriaceae</taxon>
        <taxon>Brevibacterium</taxon>
    </lineage>
</organism>
<protein>
    <submittedName>
        <fullName evidence="1">Uncharacterized protein</fullName>
    </submittedName>
</protein>
<dbReference type="AlphaFoldDB" id="A0A2H1KNG7"/>
<accession>A0A2H1KNG7</accession>
<dbReference type="Proteomes" id="UP000234327">
    <property type="component" value="Unassembled WGS sequence"/>
</dbReference>
<sequence length="90" mass="10368">MTETTAERTRAIVEAAEDLAETWQKTFPAENSEIFYNLSCSEIQPLIDLLRAVGADTTAYWVEYTHAECDYEEADVHHAIYLKRKQRGEI</sequence>
<dbReference type="RefSeq" id="WP_101598797.1">
    <property type="nucleotide sequence ID" value="NZ_FXYZ01000026.1"/>
</dbReference>
<dbReference type="EMBL" id="FXYZ01000026">
    <property type="protein sequence ID" value="SMY01169.1"/>
    <property type="molecule type" value="Genomic_DNA"/>
</dbReference>
<evidence type="ECO:0000313" key="2">
    <source>
        <dbReference type="Proteomes" id="UP000234327"/>
    </source>
</evidence>